<dbReference type="AlphaFoldDB" id="A0A8X6MXE1"/>
<name>A0A8X6MXE1_NEPPI</name>
<keyword evidence="2" id="KW-1185">Reference proteome</keyword>
<comment type="caution">
    <text evidence="1">The sequence shown here is derived from an EMBL/GenBank/DDBJ whole genome shotgun (WGS) entry which is preliminary data.</text>
</comment>
<evidence type="ECO:0000313" key="1">
    <source>
        <dbReference type="EMBL" id="GFS82658.1"/>
    </source>
</evidence>
<dbReference type="Gene3D" id="3.30.420.10">
    <property type="entry name" value="Ribonuclease H-like superfamily/Ribonuclease H"/>
    <property type="match status" value="1"/>
</dbReference>
<proteinExistence type="predicted"/>
<dbReference type="InterPro" id="IPR036397">
    <property type="entry name" value="RNaseH_sf"/>
</dbReference>
<dbReference type="GO" id="GO:0003676">
    <property type="term" value="F:nucleic acid binding"/>
    <property type="evidence" value="ECO:0007669"/>
    <property type="project" value="InterPro"/>
</dbReference>
<dbReference type="InterPro" id="IPR012337">
    <property type="entry name" value="RNaseH-like_sf"/>
</dbReference>
<evidence type="ECO:0000313" key="2">
    <source>
        <dbReference type="Proteomes" id="UP000887013"/>
    </source>
</evidence>
<organism evidence="1 2">
    <name type="scientific">Nephila pilipes</name>
    <name type="common">Giant wood spider</name>
    <name type="synonym">Nephila maculata</name>
    <dbReference type="NCBI Taxonomy" id="299642"/>
    <lineage>
        <taxon>Eukaryota</taxon>
        <taxon>Metazoa</taxon>
        <taxon>Ecdysozoa</taxon>
        <taxon>Arthropoda</taxon>
        <taxon>Chelicerata</taxon>
        <taxon>Arachnida</taxon>
        <taxon>Araneae</taxon>
        <taxon>Araneomorphae</taxon>
        <taxon>Entelegynae</taxon>
        <taxon>Araneoidea</taxon>
        <taxon>Nephilidae</taxon>
        <taxon>Nephila</taxon>
    </lineage>
</organism>
<dbReference type="Proteomes" id="UP000887013">
    <property type="component" value="Unassembled WGS sequence"/>
</dbReference>
<protein>
    <recommendedName>
        <fullName evidence="3">RNase H type-1 domain-containing protein</fullName>
    </recommendedName>
</protein>
<gene>
    <name evidence="1" type="ORF">NPIL_700701</name>
</gene>
<dbReference type="SUPFAM" id="SSF53098">
    <property type="entry name" value="Ribonuclease H-like"/>
    <property type="match status" value="1"/>
</dbReference>
<dbReference type="OrthoDB" id="6434349at2759"/>
<sequence>MSPVLKSQDCSAALFSAMETTIVFFLKQSCIYIYIDGSKREMNGVTGSGVYCEHFSHYISLVTAKSAFDGEVEAIKVALTRLNARSPLCDQAVIFSDSQAAILTIAN</sequence>
<reference evidence="1" key="1">
    <citation type="submission" date="2020-08" db="EMBL/GenBank/DDBJ databases">
        <title>Multicomponent nature underlies the extraordinary mechanical properties of spider dragline silk.</title>
        <authorList>
            <person name="Kono N."/>
            <person name="Nakamura H."/>
            <person name="Mori M."/>
            <person name="Yoshida Y."/>
            <person name="Ohtoshi R."/>
            <person name="Malay A.D."/>
            <person name="Moran D.A.P."/>
            <person name="Tomita M."/>
            <person name="Numata K."/>
            <person name="Arakawa K."/>
        </authorList>
    </citation>
    <scope>NUCLEOTIDE SEQUENCE</scope>
</reference>
<evidence type="ECO:0008006" key="3">
    <source>
        <dbReference type="Google" id="ProtNLM"/>
    </source>
</evidence>
<accession>A0A8X6MXE1</accession>
<dbReference type="EMBL" id="BMAW01051852">
    <property type="protein sequence ID" value="GFS82658.1"/>
    <property type="molecule type" value="Genomic_DNA"/>
</dbReference>